<evidence type="ECO:0000256" key="1">
    <source>
        <dbReference type="SAM" id="SignalP"/>
    </source>
</evidence>
<evidence type="ECO:0000313" key="2">
    <source>
        <dbReference type="EMBL" id="NJC17672.1"/>
    </source>
</evidence>
<reference evidence="2 4" key="2">
    <citation type="submission" date="2020-03" db="EMBL/GenBank/DDBJ databases">
        <title>Genomic Encyclopedia of Type Strains, Phase IV (KMG-IV): sequencing the most valuable type-strain genomes for metagenomic binning, comparative biology and taxonomic classification.</title>
        <authorList>
            <person name="Goeker M."/>
        </authorList>
    </citation>
    <scope>NUCLEOTIDE SEQUENCE [LARGE SCALE GENOMIC DNA]</scope>
    <source>
        <strain evidence="2 4">DSM 105722</strain>
    </source>
</reference>
<reference evidence="3 5" key="1">
    <citation type="submission" date="2019-09" db="EMBL/GenBank/DDBJ databases">
        <title>Butyricimonas paravirosa DSM 105722 (=214-4 = JCM 18677 = CCUG 65563).</title>
        <authorList>
            <person name="Le Roy T."/>
            <person name="Cani P.D."/>
        </authorList>
    </citation>
    <scope>NUCLEOTIDE SEQUENCE [LARGE SCALE GENOMIC DNA]</scope>
    <source>
        <strain evidence="3 5">DSM 105722</strain>
    </source>
</reference>
<dbReference type="PROSITE" id="PS51257">
    <property type="entry name" value="PROKAR_LIPOPROTEIN"/>
    <property type="match status" value="1"/>
</dbReference>
<protein>
    <recommendedName>
        <fullName evidence="6">Pilus formation protein N-terminal domain-containing protein</fullName>
    </recommendedName>
</protein>
<dbReference type="GeneID" id="86892509"/>
<dbReference type="EMBL" id="JAATLI010000004">
    <property type="protein sequence ID" value="NJC17672.1"/>
    <property type="molecule type" value="Genomic_DNA"/>
</dbReference>
<dbReference type="AlphaFoldDB" id="A0A7X5YDN5"/>
<keyword evidence="1" id="KW-0732">Signal</keyword>
<keyword evidence="5" id="KW-1185">Reference proteome</keyword>
<dbReference type="RefSeq" id="WP_118303390.1">
    <property type="nucleotide sequence ID" value="NZ_BMPA01000004.1"/>
</dbReference>
<accession>A0A7X5YDN5</accession>
<gene>
    <name evidence="3" type="ORF">F1644_14420</name>
    <name evidence="2" type="ORF">GGR15_001287</name>
</gene>
<feature type="chain" id="PRO_5031182314" description="Pilus formation protein N-terminal domain-containing protein" evidence="1">
    <location>
        <begin position="22"/>
        <end position="468"/>
    </location>
</feature>
<dbReference type="EMBL" id="CP043839">
    <property type="protein sequence ID" value="WOF13383.1"/>
    <property type="molecule type" value="Genomic_DNA"/>
</dbReference>
<evidence type="ECO:0000313" key="3">
    <source>
        <dbReference type="EMBL" id="WOF13383.1"/>
    </source>
</evidence>
<name>A0A7X5YDN5_9BACT</name>
<dbReference type="Proteomes" id="UP000576368">
    <property type="component" value="Unassembled WGS sequence"/>
</dbReference>
<evidence type="ECO:0008006" key="6">
    <source>
        <dbReference type="Google" id="ProtNLM"/>
    </source>
</evidence>
<evidence type="ECO:0000313" key="5">
    <source>
        <dbReference type="Proteomes" id="UP001302374"/>
    </source>
</evidence>
<evidence type="ECO:0000313" key="4">
    <source>
        <dbReference type="Proteomes" id="UP000576368"/>
    </source>
</evidence>
<organism evidence="2 4">
    <name type="scientific">Butyricimonas paravirosa</name>
    <dbReference type="NCBI Taxonomy" id="1472417"/>
    <lineage>
        <taxon>Bacteria</taxon>
        <taxon>Pseudomonadati</taxon>
        <taxon>Bacteroidota</taxon>
        <taxon>Bacteroidia</taxon>
        <taxon>Bacteroidales</taxon>
        <taxon>Odoribacteraceae</taxon>
        <taxon>Butyricimonas</taxon>
    </lineage>
</organism>
<feature type="signal peptide" evidence="1">
    <location>
        <begin position="1"/>
        <end position="21"/>
    </location>
</feature>
<proteinExistence type="predicted"/>
<sequence>MKKFLNYMVCCVLVLALTACEDDDVISELVLAGSELQLYEGETGEVEITSGNGKYVIDVAQPTVAEAIVEDGKVVVKALKYGFTTLTISDGAGESASFDLSVLGYFDIELSSHEVEDFQNGRVMTVNIVEGNGEYSIKSADESIATAVVEKDSIIVIKTGNPGETVVTLTDKGGKQDTVHVISTEIVKLIPYKEDVFHIYSVSGRIQLKIEQGNGNYIATSSDESVVSVAEGTQNTIALMLEPKKVGTAILTITDQCGETGVLKVEVHWPVFKTDDPYVYFYGTNAVEKSIYLSGNDEYEVVGDSKPGVVTTSFLYGSLVMKPQGLGRTTLTLKDRSEQTIDVVVTVKDFLTEADVLADDRVRAELPSENVCYVKGEWPTGTFSATEEDGEVSIQWIPDGSMKNRPTQLKFNGGSEPGEKEFVSARHSFSTFTKANVTDVKVLKKDGKKIWVSCIVKGKLATWVGELE</sequence>
<dbReference type="Proteomes" id="UP001302374">
    <property type="component" value="Chromosome"/>
</dbReference>